<feature type="domain" description="Endonuclease/exonuclease/phosphatase" evidence="1">
    <location>
        <begin position="5"/>
        <end position="201"/>
    </location>
</feature>
<dbReference type="EMBL" id="JBJQOH010000003">
    <property type="protein sequence ID" value="KAL3694435.1"/>
    <property type="molecule type" value="Genomic_DNA"/>
</dbReference>
<comment type="caution">
    <text evidence="2">The sequence shown here is derived from an EMBL/GenBank/DDBJ whole genome shotgun (WGS) entry which is preliminary data.</text>
</comment>
<dbReference type="Gene3D" id="3.60.10.10">
    <property type="entry name" value="Endonuclease/exonuclease/phosphatase"/>
    <property type="match status" value="2"/>
</dbReference>
<sequence>MLKTISWNINGGSDPDWIRAVRQWLRNYKDVKAIGLQEIKAGEFRAEAGLRSIMRESNVVVDYAQNDKGGAAIIVSKELKLVDSGVKGDGSAAWVRVETEVGMIVLGDFNCVELPEDTQGASNLLNGRELRRWKEMMRASELVDAFFVAVKRRGSRFTRQRIRSDRVEFARLDRCYFTEGADWIEQVEELHHDGTAALSDHYPVIVNICLVSKVKVQDANWRSYFKFRVQDFGSQEVKQQVRLAWQAHPRRFGTRE</sequence>
<organism evidence="2 3">
    <name type="scientific">Riccia sorocarpa</name>
    <dbReference type="NCBI Taxonomy" id="122646"/>
    <lineage>
        <taxon>Eukaryota</taxon>
        <taxon>Viridiplantae</taxon>
        <taxon>Streptophyta</taxon>
        <taxon>Embryophyta</taxon>
        <taxon>Marchantiophyta</taxon>
        <taxon>Marchantiopsida</taxon>
        <taxon>Marchantiidae</taxon>
        <taxon>Marchantiales</taxon>
        <taxon>Ricciaceae</taxon>
        <taxon>Riccia</taxon>
    </lineage>
</organism>
<dbReference type="Proteomes" id="UP001633002">
    <property type="component" value="Unassembled WGS sequence"/>
</dbReference>
<dbReference type="SUPFAM" id="SSF56219">
    <property type="entry name" value="DNase I-like"/>
    <property type="match status" value="1"/>
</dbReference>
<keyword evidence="3" id="KW-1185">Reference proteome</keyword>
<reference evidence="2 3" key="1">
    <citation type="submission" date="2024-09" db="EMBL/GenBank/DDBJ databases">
        <title>Chromosome-scale assembly of Riccia sorocarpa.</title>
        <authorList>
            <person name="Paukszto L."/>
        </authorList>
    </citation>
    <scope>NUCLEOTIDE SEQUENCE [LARGE SCALE GENOMIC DNA]</scope>
    <source>
        <strain evidence="2">LP-2024</strain>
        <tissue evidence="2">Aerial parts of the thallus</tissue>
    </source>
</reference>
<gene>
    <name evidence="2" type="ORF">R1sor_008086</name>
</gene>
<accession>A0ABD3HVY6</accession>
<protein>
    <recommendedName>
        <fullName evidence="1">Endonuclease/exonuclease/phosphatase domain-containing protein</fullName>
    </recommendedName>
</protein>
<dbReference type="AlphaFoldDB" id="A0ABD3HVY6"/>
<evidence type="ECO:0000313" key="2">
    <source>
        <dbReference type="EMBL" id="KAL3694435.1"/>
    </source>
</evidence>
<dbReference type="InterPro" id="IPR005135">
    <property type="entry name" value="Endo/exonuclease/phosphatase"/>
</dbReference>
<evidence type="ECO:0000313" key="3">
    <source>
        <dbReference type="Proteomes" id="UP001633002"/>
    </source>
</evidence>
<proteinExistence type="predicted"/>
<name>A0ABD3HVY6_9MARC</name>
<evidence type="ECO:0000259" key="1">
    <source>
        <dbReference type="Pfam" id="PF03372"/>
    </source>
</evidence>
<dbReference type="Pfam" id="PF03372">
    <property type="entry name" value="Exo_endo_phos"/>
    <property type="match status" value="1"/>
</dbReference>
<dbReference type="InterPro" id="IPR036691">
    <property type="entry name" value="Endo/exonu/phosph_ase_sf"/>
</dbReference>